<sequence>MTNLFYPSLALYLQKRSDALHSASPSSSYRMPLQDQAGPSRRIRRDHPLSFLSAPLLDTFFPYPPPLLPRLPWYGWWDASRSDDSREDEDGWRASRVGAGEKGIGGDADAEEEVRLLRVGWADVGDVLDGQGEAGQQEWTEKDDVVLSLVRDMVEQWEDDYPDAGEHCVRRLLPTNHDRHKGDAGPCYLVSPSSKSANGDWEGDDVLTLETLAGKSLVQGSGPNTNGSMSDTGSIYHSVAALFHVPCASAVDFESRWSSSLAQLAGKLSGEVFVEAHGPGQRGVDQVDQWSLSYHPHSSSSAVSPSDPKSPDGLSSSPPWAVWILYLLLFSVLGRQLSNASKVHSRFGLAFTGIVQLCCSSVMSFSVLALLGWNGWGTSSTPRTLPTYMLPFVIVIVGAENMSTLTRAVFSIPFTYSVPVRIGLALNKVGTTISLTSLTDLVLLFVVWLCVNLRPVREFCVFAAVVIITDWFMLHTFFLTILSIDAQRLELADVLAPPKQSAPSPTVEKTTEAEDGTRVAESAWRKVLRARSARVFSLFALLSSIGVLYYLTERHRSPHRTIANLYGYTPTQTSSTGSVSAPTAFSTAVTDLLSLSPSEALWRSLNPSGWPSVLLSVPPASLFVLPTPGHAMLPADLRKLSVKTSRLPLPRLRPLLYLLKVLVLPQAVTAGLLYILLLYLLKDADLLDAQRNRLGRGEVASDEGMDSSTGLPSITSRGRSQLAANLGVHMLPCSHAADLDLIASSKDVALVMSVGIDNTLCLWRFAEDGSVSGTRETLSAEGLRTSDPVVAALVGSDGRDLAVCTVSGTVQRWTISEEGAVVALPGTNIPSQARIVGFTFDDSLATTSSDDPFMARPVSPATTLKAPALLVACGNGEVFAVDATGAVSTIISASSSSTCKVFFLPANPGADVSLNIVVATAERVDCFRKTSAGWTSYGIQATLDASDRITAADRLVMGDAATTFVALGHRSGFVEIFDSEGSLLVTTDVVGEPIRSVRLSSPASSKCFGCAANLNEGLFVISSTISHVYVDRVHPRSAPICRCPQPRRSSSIEDLAHRDSATPSKMALSGSGPGLVVPPTSIRRSSPGNSPRKSPGLLPPVSNGEFPLSSHGTRRLSTMHRDDMSPRPPSPGERSPAMLFTPTTRHGHGHGHGHGGVSAASSGPSTWTDLEVTAMGGVRCTSGGAVLLGNHLDKVVGLRRFGSGIDEAGWQVWTLDLCSPWNGTMLVVERAPLDWLVRRTMTRRPTLSGSANEGETSMRDRRAERLLGLSGRASFTSQSQTNFGGGRAGGGGGGSASGSFAVPTHPGLAYVQVHPIVSRDPTSLVAGFGNRLGVVVLPESSGKDKSKFGSLNKTSGVSAATATSTTSATPATTAPAAAAVTAATATGGGGPGITLSRRSVGGLGIGGVQNAGPSGTQGITPPPPARRSVGDLHLQITTSDPPVSPVLPVGRTSGVGSGQVASNMSSMSSNGTDRKNI</sequence>
<keyword evidence="5" id="KW-0853">WD repeat</keyword>
<keyword evidence="6 17" id="KW-0812">Transmembrane</keyword>
<dbReference type="InterPro" id="IPR015943">
    <property type="entry name" value="WD40/YVTN_repeat-like_dom_sf"/>
</dbReference>
<name>A0A427YUB0_9TREE</name>
<dbReference type="PANTHER" id="PTHR46378:SF1">
    <property type="entry name" value="STEROL REGULATORY ELEMENT-BINDING PROTEIN CLEAVAGE-ACTIVATING PROTEIN"/>
    <property type="match status" value="1"/>
</dbReference>
<feature type="compositionally biased region" description="Polar residues" evidence="16">
    <location>
        <begin position="1459"/>
        <end position="1471"/>
    </location>
</feature>
<keyword evidence="10" id="KW-0333">Golgi apparatus</keyword>
<feature type="transmembrane region" description="Helical" evidence="17">
    <location>
        <begin position="349"/>
        <end position="376"/>
    </location>
</feature>
<feature type="transmembrane region" description="Helical" evidence="17">
    <location>
        <begin position="654"/>
        <end position="681"/>
    </location>
</feature>
<dbReference type="GO" id="GO:0032936">
    <property type="term" value="C:SREBP-SCAP complex"/>
    <property type="evidence" value="ECO:0007669"/>
    <property type="project" value="TreeGrafter"/>
</dbReference>
<dbReference type="SUPFAM" id="SSF50978">
    <property type="entry name" value="WD40 repeat-like"/>
    <property type="match status" value="1"/>
</dbReference>
<evidence type="ECO:0000313" key="19">
    <source>
        <dbReference type="EMBL" id="RSH94662.1"/>
    </source>
</evidence>
<keyword evidence="14" id="KW-0325">Glycoprotein</keyword>
<dbReference type="Gene3D" id="2.130.10.10">
    <property type="entry name" value="YVTN repeat-like/Quinoprotein amine dehydrogenase"/>
    <property type="match status" value="1"/>
</dbReference>
<dbReference type="GO" id="GO:0005789">
    <property type="term" value="C:endoplasmic reticulum membrane"/>
    <property type="evidence" value="ECO:0007669"/>
    <property type="project" value="UniProtKB-SubCell"/>
</dbReference>
<evidence type="ECO:0000256" key="12">
    <source>
        <dbReference type="ARBA" id="ARBA00023121"/>
    </source>
</evidence>
<feature type="region of interest" description="Disordered" evidence="16">
    <location>
        <begin position="22"/>
        <end position="44"/>
    </location>
</feature>
<evidence type="ECO:0000256" key="7">
    <source>
        <dbReference type="ARBA" id="ARBA00022737"/>
    </source>
</evidence>
<comment type="similarity">
    <text evidence="3">Belongs to the WD repeat SCAP family.</text>
</comment>
<feature type="transmembrane region" description="Helical" evidence="17">
    <location>
        <begin position="388"/>
        <end position="410"/>
    </location>
</feature>
<dbReference type="Proteomes" id="UP000279259">
    <property type="component" value="Unassembled WGS sequence"/>
</dbReference>
<keyword evidence="15" id="KW-0753">Steroid metabolism</keyword>
<feature type="compositionally biased region" description="Low complexity" evidence="16">
    <location>
        <begin position="1354"/>
        <end position="1364"/>
    </location>
</feature>
<evidence type="ECO:0000256" key="14">
    <source>
        <dbReference type="ARBA" id="ARBA00023180"/>
    </source>
</evidence>
<feature type="region of interest" description="Disordered" evidence="16">
    <location>
        <begin position="1407"/>
        <end position="1477"/>
    </location>
</feature>
<evidence type="ECO:0000256" key="16">
    <source>
        <dbReference type="SAM" id="MobiDB-lite"/>
    </source>
</evidence>
<reference evidence="19 20" key="1">
    <citation type="submission" date="2018-11" db="EMBL/GenBank/DDBJ databases">
        <title>Genome sequence of Saitozyma podzolica DSM 27192.</title>
        <authorList>
            <person name="Aliyu H."/>
            <person name="Gorte O."/>
            <person name="Ochsenreither K."/>
        </authorList>
    </citation>
    <scope>NUCLEOTIDE SEQUENCE [LARGE SCALE GENOMIC DNA]</scope>
    <source>
        <strain evidence="19 20">DSM 27192</strain>
    </source>
</reference>
<evidence type="ECO:0000256" key="8">
    <source>
        <dbReference type="ARBA" id="ARBA00022824"/>
    </source>
</evidence>
<keyword evidence="12" id="KW-0446">Lipid-binding</keyword>
<evidence type="ECO:0000256" key="17">
    <source>
        <dbReference type="SAM" id="Phobius"/>
    </source>
</evidence>
<dbReference type="EMBL" id="RSCD01000002">
    <property type="protein sequence ID" value="RSH94662.1"/>
    <property type="molecule type" value="Genomic_DNA"/>
</dbReference>
<keyword evidence="20" id="KW-1185">Reference proteome</keyword>
<dbReference type="Pfam" id="PF12349">
    <property type="entry name" value="Sterol-sensing"/>
    <property type="match status" value="1"/>
</dbReference>
<evidence type="ECO:0000256" key="13">
    <source>
        <dbReference type="ARBA" id="ARBA00023136"/>
    </source>
</evidence>
<feature type="domain" description="SSD" evidence="18">
    <location>
        <begin position="318"/>
        <end position="484"/>
    </location>
</feature>
<protein>
    <recommendedName>
        <fullName evidence="4">Sterol regulatory element-binding protein cleavage-activating protein</fullName>
    </recommendedName>
</protein>
<keyword evidence="9 17" id="KW-1133">Transmembrane helix</keyword>
<accession>A0A427YUB0</accession>
<evidence type="ECO:0000256" key="10">
    <source>
        <dbReference type="ARBA" id="ARBA00023034"/>
    </source>
</evidence>
<evidence type="ECO:0000256" key="9">
    <source>
        <dbReference type="ARBA" id="ARBA00022989"/>
    </source>
</evidence>
<dbReference type="PANTHER" id="PTHR46378">
    <property type="entry name" value="STEROL REGULATORY ELEMENT-BINDING PROTEIN CLEAVAGE-ACTIVATING PROTEIN"/>
    <property type="match status" value="1"/>
</dbReference>
<dbReference type="InterPro" id="IPR036322">
    <property type="entry name" value="WD40_repeat_dom_sf"/>
</dbReference>
<feature type="region of interest" description="Disordered" evidence="16">
    <location>
        <begin position="1062"/>
        <end position="1164"/>
    </location>
</feature>
<dbReference type="PROSITE" id="PS50156">
    <property type="entry name" value="SSD"/>
    <property type="match status" value="1"/>
</dbReference>
<keyword evidence="13 17" id="KW-0472">Membrane</keyword>
<organism evidence="19 20">
    <name type="scientific">Saitozyma podzolica</name>
    <dbReference type="NCBI Taxonomy" id="1890683"/>
    <lineage>
        <taxon>Eukaryota</taxon>
        <taxon>Fungi</taxon>
        <taxon>Dikarya</taxon>
        <taxon>Basidiomycota</taxon>
        <taxon>Agaricomycotina</taxon>
        <taxon>Tremellomycetes</taxon>
        <taxon>Tremellales</taxon>
        <taxon>Trimorphomycetaceae</taxon>
        <taxon>Saitozyma</taxon>
    </lineage>
</organism>
<feature type="region of interest" description="Disordered" evidence="16">
    <location>
        <begin position="1275"/>
        <end position="1297"/>
    </location>
</feature>
<evidence type="ECO:0000256" key="11">
    <source>
        <dbReference type="ARBA" id="ARBA00023098"/>
    </source>
</evidence>
<dbReference type="InterPro" id="IPR053958">
    <property type="entry name" value="HMGCR/SNAP/NPC1-like_SSD"/>
</dbReference>
<dbReference type="STRING" id="1890683.A0A427YUB0"/>
<dbReference type="OrthoDB" id="6510177at2759"/>
<dbReference type="GO" id="GO:0045540">
    <property type="term" value="P:regulation of cholesterol biosynthetic process"/>
    <property type="evidence" value="ECO:0007669"/>
    <property type="project" value="TreeGrafter"/>
</dbReference>
<comment type="subcellular location">
    <subcellularLocation>
        <location evidence="1">Endoplasmic reticulum membrane</location>
        <topology evidence="1">Multi-pass membrane protein</topology>
    </subcellularLocation>
    <subcellularLocation>
        <location evidence="2">Golgi apparatus membrane</location>
        <topology evidence="2">Multi-pass membrane protein</topology>
    </subcellularLocation>
</comment>
<evidence type="ECO:0000256" key="6">
    <source>
        <dbReference type="ARBA" id="ARBA00022692"/>
    </source>
</evidence>
<evidence type="ECO:0000256" key="4">
    <source>
        <dbReference type="ARBA" id="ARBA00019541"/>
    </source>
</evidence>
<evidence type="ECO:0000259" key="18">
    <source>
        <dbReference type="PROSITE" id="PS50156"/>
    </source>
</evidence>
<evidence type="ECO:0000256" key="1">
    <source>
        <dbReference type="ARBA" id="ARBA00004477"/>
    </source>
</evidence>
<feature type="compositionally biased region" description="Gly residues" evidence="16">
    <location>
        <begin position="1283"/>
        <end position="1296"/>
    </location>
</feature>
<keyword evidence="11" id="KW-0443">Lipid metabolism</keyword>
<dbReference type="InterPro" id="IPR030225">
    <property type="entry name" value="SCAP"/>
</dbReference>
<evidence type="ECO:0000256" key="2">
    <source>
        <dbReference type="ARBA" id="ARBA00004653"/>
    </source>
</evidence>
<feature type="transmembrane region" description="Helical" evidence="17">
    <location>
        <begin position="431"/>
        <end position="449"/>
    </location>
</feature>
<evidence type="ECO:0000256" key="15">
    <source>
        <dbReference type="ARBA" id="ARBA00023221"/>
    </source>
</evidence>
<dbReference type="GO" id="GO:0008202">
    <property type="term" value="P:steroid metabolic process"/>
    <property type="evidence" value="ECO:0007669"/>
    <property type="project" value="UniProtKB-KW"/>
</dbReference>
<feature type="compositionally biased region" description="Polar residues" evidence="16">
    <location>
        <begin position="1082"/>
        <end position="1092"/>
    </location>
</feature>
<feature type="transmembrane region" description="Helical" evidence="17">
    <location>
        <begin position="535"/>
        <end position="552"/>
    </location>
</feature>
<dbReference type="GO" id="GO:0000139">
    <property type="term" value="C:Golgi membrane"/>
    <property type="evidence" value="ECO:0007669"/>
    <property type="project" value="UniProtKB-SubCell"/>
</dbReference>
<evidence type="ECO:0000256" key="5">
    <source>
        <dbReference type="ARBA" id="ARBA00022574"/>
    </source>
</evidence>
<evidence type="ECO:0000256" key="3">
    <source>
        <dbReference type="ARBA" id="ARBA00007410"/>
    </source>
</evidence>
<comment type="caution">
    <text evidence="19">The sequence shown here is derived from an EMBL/GenBank/DDBJ whole genome shotgun (WGS) entry which is preliminary data.</text>
</comment>
<feature type="transmembrane region" description="Helical" evidence="17">
    <location>
        <begin position="461"/>
        <end position="482"/>
    </location>
</feature>
<keyword evidence="8" id="KW-0256">Endoplasmic reticulum</keyword>
<gene>
    <name evidence="19" type="ORF">EHS25_004467</name>
</gene>
<evidence type="ECO:0000313" key="20">
    <source>
        <dbReference type="Proteomes" id="UP000279259"/>
    </source>
</evidence>
<feature type="region of interest" description="Disordered" evidence="16">
    <location>
        <begin position="1341"/>
        <end position="1364"/>
    </location>
</feature>
<dbReference type="GO" id="GO:0032934">
    <property type="term" value="F:sterol binding"/>
    <property type="evidence" value="ECO:0007669"/>
    <property type="project" value="InterPro"/>
</dbReference>
<dbReference type="GO" id="GO:0032933">
    <property type="term" value="P:SREBP signaling pathway"/>
    <property type="evidence" value="ECO:0007669"/>
    <property type="project" value="InterPro"/>
</dbReference>
<keyword evidence="7" id="KW-0677">Repeat</keyword>
<dbReference type="InterPro" id="IPR000731">
    <property type="entry name" value="SSD"/>
</dbReference>
<proteinExistence type="inferred from homology"/>
<feature type="transmembrane region" description="Helical" evidence="17">
    <location>
        <begin position="320"/>
        <end position="337"/>
    </location>
</feature>